<evidence type="ECO:0000313" key="2">
    <source>
        <dbReference type="Proteomes" id="UP000235916"/>
    </source>
</evidence>
<organism evidence="1 2">
    <name type="scientific">Kinneretia aquatilis</name>
    <dbReference type="NCBI Taxonomy" id="2070761"/>
    <lineage>
        <taxon>Bacteria</taxon>
        <taxon>Pseudomonadati</taxon>
        <taxon>Pseudomonadota</taxon>
        <taxon>Betaproteobacteria</taxon>
        <taxon>Burkholderiales</taxon>
        <taxon>Sphaerotilaceae</taxon>
        <taxon>Roseateles</taxon>
    </lineage>
</organism>
<dbReference type="Proteomes" id="UP000235916">
    <property type="component" value="Unassembled WGS sequence"/>
</dbReference>
<comment type="caution">
    <text evidence="1">The sequence shown here is derived from an EMBL/GenBank/DDBJ whole genome shotgun (WGS) entry which is preliminary data.</text>
</comment>
<dbReference type="EMBL" id="POSP01000003">
    <property type="protein sequence ID" value="PND39019.1"/>
    <property type="molecule type" value="Genomic_DNA"/>
</dbReference>
<evidence type="ECO:0000313" key="1">
    <source>
        <dbReference type="EMBL" id="PND39019.1"/>
    </source>
</evidence>
<sequence length="350" mass="36956">MALSAAEQFLMSAPAALAAGARSAWPQPGLSLRQLARRAGVRWMPLSAQAAWQRWQPQHSHTQAAAAIDSAALSEQDRADFSESGLALDSEASVAGEGRSVLSFATVAPHHAGCYASSQQAADPGLSLSQGHSHSSLSFCIDFKRPVSAVLDLHLSGTLRVSGPRSGVLPLPSRAAVAAFALGSTADGEQAGRARLFRQLGLGHELEGEALLDQLRAWPCSSQPQLQTFGARASAHMQDLVIEQQLSVQADSHCLGPEDGVDPALHGRHRLCFELFLFAEAQNGAVADFSPGLSLEALHLPEDCALSFEPGAELPVHGLREPEPRGAGGLLARGWSAMLGRRFERSPVVP</sequence>
<dbReference type="AlphaFoldDB" id="A0A2N8KZX0"/>
<proteinExistence type="predicted"/>
<keyword evidence="2" id="KW-1185">Reference proteome</keyword>
<dbReference type="RefSeq" id="WP_102768936.1">
    <property type="nucleotide sequence ID" value="NZ_POSP01000003.1"/>
</dbReference>
<accession>A0A2N8KZX0</accession>
<gene>
    <name evidence="1" type="ORF">C1O66_16785</name>
</gene>
<name>A0A2N8KZX0_9BURK</name>
<reference evidence="1 2" key="1">
    <citation type="submission" date="2018-01" db="EMBL/GenBank/DDBJ databases">
        <title>Draft genome sequence of Paucibacter aquatile CR182 isolated from freshwater of the Nakdong River.</title>
        <authorList>
            <person name="Choi A."/>
            <person name="Chung E.J."/>
        </authorList>
    </citation>
    <scope>NUCLEOTIDE SEQUENCE [LARGE SCALE GENOMIC DNA]</scope>
    <source>
        <strain evidence="1 2">CR182</strain>
    </source>
</reference>
<protein>
    <submittedName>
        <fullName evidence="1">Uncharacterized protein</fullName>
    </submittedName>
</protein>